<dbReference type="RefSeq" id="WP_114437415.1">
    <property type="nucleotide sequence ID" value="NZ_QPIZ01000017.1"/>
</dbReference>
<protein>
    <submittedName>
        <fullName evidence="1">Uncharacterized protein</fullName>
    </submittedName>
</protein>
<organism evidence="1 2">
    <name type="scientific">Marinilabilia salmonicolor</name>
    <dbReference type="NCBI Taxonomy" id="989"/>
    <lineage>
        <taxon>Bacteria</taxon>
        <taxon>Pseudomonadati</taxon>
        <taxon>Bacteroidota</taxon>
        <taxon>Bacteroidia</taxon>
        <taxon>Marinilabiliales</taxon>
        <taxon>Marinilabiliaceae</taxon>
        <taxon>Marinilabilia</taxon>
    </lineage>
</organism>
<sequence>MWILLLSISAALIVALIINKLTSTKEEPKEAPPSDCCGAHEVCDKESLIAHTHGEIIYFNDEELDRFKGQAPDQYTPDETEQFREVLLTMHPHEVNTWLRSMMARGIRLPLDVREEALAILKRQRA</sequence>
<dbReference type="AlphaFoldDB" id="A0A368UXK9"/>
<accession>A0A368UXK9</accession>
<gene>
    <name evidence="1" type="ORF">DFO77_11767</name>
</gene>
<reference evidence="1 2" key="1">
    <citation type="submission" date="2018-07" db="EMBL/GenBank/DDBJ databases">
        <title>Freshwater and sediment microbial communities from various areas in North America, analyzing microbe dynamics in response to fracking.</title>
        <authorList>
            <person name="Lamendella R."/>
        </authorList>
    </citation>
    <scope>NUCLEOTIDE SEQUENCE [LARGE SCALE GENOMIC DNA]</scope>
    <source>
        <strain evidence="1 2">160A</strain>
    </source>
</reference>
<evidence type="ECO:0000313" key="1">
    <source>
        <dbReference type="EMBL" id="RCW31621.1"/>
    </source>
</evidence>
<name>A0A368UXK9_9BACT</name>
<proteinExistence type="predicted"/>
<dbReference type="Proteomes" id="UP000252733">
    <property type="component" value="Unassembled WGS sequence"/>
</dbReference>
<keyword evidence="2" id="KW-1185">Reference proteome</keyword>
<evidence type="ECO:0000313" key="2">
    <source>
        <dbReference type="Proteomes" id="UP000252733"/>
    </source>
</evidence>
<dbReference type="EMBL" id="QPIZ01000017">
    <property type="protein sequence ID" value="RCW31621.1"/>
    <property type="molecule type" value="Genomic_DNA"/>
</dbReference>
<comment type="caution">
    <text evidence="1">The sequence shown here is derived from an EMBL/GenBank/DDBJ whole genome shotgun (WGS) entry which is preliminary data.</text>
</comment>